<protein>
    <submittedName>
        <fullName evidence="1">Uncharacterized protein</fullName>
    </submittedName>
</protein>
<proteinExistence type="predicted"/>
<evidence type="ECO:0000313" key="1">
    <source>
        <dbReference type="EMBL" id="OQR68736.1"/>
    </source>
</evidence>
<dbReference type="Proteomes" id="UP000192247">
    <property type="component" value="Unassembled WGS sequence"/>
</dbReference>
<dbReference type="AlphaFoldDB" id="A0A1V9X5N8"/>
<dbReference type="EMBL" id="MNPL01023411">
    <property type="protein sequence ID" value="OQR68736.1"/>
    <property type="molecule type" value="Genomic_DNA"/>
</dbReference>
<accession>A0A1V9X5N8</accession>
<gene>
    <name evidence="1" type="ORF">BIW11_12713</name>
</gene>
<organism evidence="1 2">
    <name type="scientific">Tropilaelaps mercedesae</name>
    <dbReference type="NCBI Taxonomy" id="418985"/>
    <lineage>
        <taxon>Eukaryota</taxon>
        <taxon>Metazoa</taxon>
        <taxon>Ecdysozoa</taxon>
        <taxon>Arthropoda</taxon>
        <taxon>Chelicerata</taxon>
        <taxon>Arachnida</taxon>
        <taxon>Acari</taxon>
        <taxon>Parasitiformes</taxon>
        <taxon>Mesostigmata</taxon>
        <taxon>Gamasina</taxon>
        <taxon>Dermanyssoidea</taxon>
        <taxon>Laelapidae</taxon>
        <taxon>Tropilaelaps</taxon>
    </lineage>
</organism>
<name>A0A1V9X5N8_9ACAR</name>
<dbReference type="InParanoid" id="A0A1V9X5N8"/>
<sequence>MEPILEPQWYAGCADILTTGSAKRSTRYEVCIAKRTIAGENKSPWTRSAPANRAGSAFAVTDATAAKLLQEAAKARAVRAARAIAAVVTTVHVEITATATSKRTPIMV</sequence>
<evidence type="ECO:0000313" key="2">
    <source>
        <dbReference type="Proteomes" id="UP000192247"/>
    </source>
</evidence>
<reference evidence="1 2" key="1">
    <citation type="journal article" date="2017" name="Gigascience">
        <title>Draft genome of the honey bee ectoparasitic mite, Tropilaelaps mercedesae, is shaped by the parasitic life history.</title>
        <authorList>
            <person name="Dong X."/>
            <person name="Armstrong S.D."/>
            <person name="Xia D."/>
            <person name="Makepeace B.L."/>
            <person name="Darby A.C."/>
            <person name="Kadowaki T."/>
        </authorList>
    </citation>
    <scope>NUCLEOTIDE SEQUENCE [LARGE SCALE GENOMIC DNA]</scope>
    <source>
        <strain evidence="1">Wuxi-XJTLU</strain>
    </source>
</reference>
<keyword evidence="2" id="KW-1185">Reference proteome</keyword>
<comment type="caution">
    <text evidence="1">The sequence shown here is derived from an EMBL/GenBank/DDBJ whole genome shotgun (WGS) entry which is preliminary data.</text>
</comment>